<dbReference type="InterPro" id="IPR041364">
    <property type="entry name" value="Rbx-bd"/>
</dbReference>
<evidence type="ECO:0000256" key="5">
    <source>
        <dbReference type="ARBA" id="ARBA00022630"/>
    </source>
</evidence>
<dbReference type="Gene3D" id="3.30.390.120">
    <property type="match status" value="1"/>
</dbReference>
<evidence type="ECO:0000256" key="8">
    <source>
        <dbReference type="ARBA" id="ARBA00023027"/>
    </source>
</evidence>
<evidence type="ECO:0000259" key="9">
    <source>
        <dbReference type="Pfam" id="PF07992"/>
    </source>
</evidence>
<gene>
    <name evidence="11" type="ORF">DK843_00870</name>
</gene>
<dbReference type="InterPro" id="IPR050260">
    <property type="entry name" value="FAD-bd_OxRdtase"/>
</dbReference>
<dbReference type="PANTHER" id="PTHR43429:SF3">
    <property type="entry name" value="NITRITE REDUCTASE [NAD(P)H]"/>
    <property type="match status" value="1"/>
</dbReference>
<name>A0A344UCJ3_9NEIS</name>
<reference evidence="11 12" key="1">
    <citation type="submission" date="2018-05" db="EMBL/GenBank/DDBJ databases">
        <title>Genome sequencing, assembly and analysis of the novel insecticidal bacterium, Chromobacterium phragmitis.</title>
        <authorList>
            <person name="Sparks M.E."/>
            <person name="Blackburn M.B."/>
            <person name="Gundersen-Rindal D.E."/>
        </authorList>
    </citation>
    <scope>NUCLEOTIDE SEQUENCE [LARGE SCALE GENOMIC DNA]</scope>
    <source>
        <strain evidence="11">IIBBL 274-1</strain>
    </source>
</reference>
<protein>
    <submittedName>
        <fullName evidence="11">FAD-dependent oxidoreductase</fullName>
    </submittedName>
</protein>
<evidence type="ECO:0000256" key="1">
    <source>
        <dbReference type="ARBA" id="ARBA00001974"/>
    </source>
</evidence>
<dbReference type="SUPFAM" id="SSF51905">
    <property type="entry name" value="FAD/NAD(P)-binding domain"/>
    <property type="match status" value="1"/>
</dbReference>
<sequence>MRKPLVIIGSGHAGYSLARAFRQRDARTPVIVLSRDGGELYPKPQLSHGFSRSLSAEALTQADAPGMASEWKLMVRPRTRVEDIDFGSRIVIAGGARIPYGDLVLAVGAEPFVPPMQGGAASEVLTLNDLDQYRRYRERLDRGDRVVVIGGGLIGAELAHDLSEGKRVTLVDVGDRLLERLVPEVVSLGLQDRLPGVAWRFGNRVERIDRVGAAYRVELADGEALEADAVVCAAGLRPRLELAAGLETGRGILVDACLRTSQPHVFALGDCAEIDGRVLPFLQPISLSAQALARTLAGELTPVRFGRMPVAVKTPRYPIQLAGATHGEDLAWTLDENSDGLIARSWRDGRLAGFVAAGGRNGMALLSELEDD</sequence>
<evidence type="ECO:0000256" key="4">
    <source>
        <dbReference type="ARBA" id="ARBA00022490"/>
    </source>
</evidence>
<evidence type="ECO:0000256" key="6">
    <source>
        <dbReference type="ARBA" id="ARBA00022827"/>
    </source>
</evidence>
<keyword evidence="4" id="KW-0963">Cytoplasm</keyword>
<keyword evidence="5" id="KW-0285">Flavoprotein</keyword>
<evidence type="ECO:0000256" key="7">
    <source>
        <dbReference type="ARBA" id="ARBA00023002"/>
    </source>
</evidence>
<accession>A0A344UCJ3</accession>
<dbReference type="AlphaFoldDB" id="A0A344UCJ3"/>
<dbReference type="KEGG" id="chrb:DK843_00870"/>
<dbReference type="PANTHER" id="PTHR43429">
    <property type="entry name" value="PYRIDINE NUCLEOTIDE-DISULFIDE OXIDOREDUCTASE DOMAIN-CONTAINING"/>
    <property type="match status" value="1"/>
</dbReference>
<dbReference type="EMBL" id="CP029554">
    <property type="protein sequence ID" value="AXE32991.1"/>
    <property type="molecule type" value="Genomic_DNA"/>
</dbReference>
<dbReference type="GO" id="GO:0005737">
    <property type="term" value="C:cytoplasm"/>
    <property type="evidence" value="ECO:0007669"/>
    <property type="project" value="UniProtKB-SubCell"/>
</dbReference>
<evidence type="ECO:0000313" key="11">
    <source>
        <dbReference type="EMBL" id="AXE32991.1"/>
    </source>
</evidence>
<dbReference type="GO" id="GO:0016491">
    <property type="term" value="F:oxidoreductase activity"/>
    <property type="evidence" value="ECO:0007669"/>
    <property type="project" value="UniProtKB-KW"/>
</dbReference>
<comment type="cofactor">
    <cofactor evidence="1">
        <name>FAD</name>
        <dbReference type="ChEBI" id="CHEBI:57692"/>
    </cofactor>
</comment>
<feature type="domain" description="Rubredoxin binding" evidence="10">
    <location>
        <begin position="302"/>
        <end position="360"/>
    </location>
</feature>
<keyword evidence="7" id="KW-0560">Oxidoreductase</keyword>
<keyword evidence="6" id="KW-0274">FAD</keyword>
<dbReference type="InterPro" id="IPR036188">
    <property type="entry name" value="FAD/NAD-bd_sf"/>
</dbReference>
<evidence type="ECO:0000256" key="2">
    <source>
        <dbReference type="ARBA" id="ARBA00004496"/>
    </source>
</evidence>
<comment type="similarity">
    <text evidence="3">Belongs to the FAD-dependent oxidoreductase family.</text>
</comment>
<dbReference type="Proteomes" id="UP000252038">
    <property type="component" value="Chromosome"/>
</dbReference>
<dbReference type="RefSeq" id="WP_114072256.1">
    <property type="nucleotide sequence ID" value="NZ_CP029554.1"/>
</dbReference>
<dbReference type="InterPro" id="IPR023753">
    <property type="entry name" value="FAD/NAD-binding_dom"/>
</dbReference>
<evidence type="ECO:0000313" key="12">
    <source>
        <dbReference type="Proteomes" id="UP000252038"/>
    </source>
</evidence>
<proteinExistence type="inferred from homology"/>
<dbReference type="PRINTS" id="PR00469">
    <property type="entry name" value="PNDRDTASEII"/>
</dbReference>
<dbReference type="Pfam" id="PF07992">
    <property type="entry name" value="Pyr_redox_2"/>
    <property type="match status" value="1"/>
</dbReference>
<evidence type="ECO:0000256" key="3">
    <source>
        <dbReference type="ARBA" id="ARBA00006442"/>
    </source>
</evidence>
<evidence type="ECO:0000259" key="10">
    <source>
        <dbReference type="Pfam" id="PF18113"/>
    </source>
</evidence>
<comment type="subcellular location">
    <subcellularLocation>
        <location evidence="2">Cytoplasm</location>
    </subcellularLocation>
</comment>
<dbReference type="Pfam" id="PF18113">
    <property type="entry name" value="Rbx_binding"/>
    <property type="match status" value="1"/>
</dbReference>
<feature type="domain" description="FAD/NAD(P)-binding" evidence="9">
    <location>
        <begin position="5"/>
        <end position="275"/>
    </location>
</feature>
<keyword evidence="8" id="KW-0520">NAD</keyword>
<dbReference type="Gene3D" id="3.50.50.60">
    <property type="entry name" value="FAD/NAD(P)-binding domain"/>
    <property type="match status" value="2"/>
</dbReference>
<dbReference type="PRINTS" id="PR00368">
    <property type="entry name" value="FADPNR"/>
</dbReference>
<organism evidence="11 12">
    <name type="scientific">Chromobacterium phragmitis</name>
    <dbReference type="NCBI Taxonomy" id="2202141"/>
    <lineage>
        <taxon>Bacteria</taxon>
        <taxon>Pseudomonadati</taxon>
        <taxon>Pseudomonadota</taxon>
        <taxon>Betaproteobacteria</taxon>
        <taxon>Neisseriales</taxon>
        <taxon>Chromobacteriaceae</taxon>
        <taxon>Chromobacterium</taxon>
    </lineage>
</organism>